<dbReference type="Pfam" id="PF17900">
    <property type="entry name" value="Peptidase_M1_N"/>
    <property type="match status" value="1"/>
</dbReference>
<keyword evidence="3" id="KW-1003">Cell membrane</keyword>
<dbReference type="Gene3D" id="2.60.40.1730">
    <property type="entry name" value="tricorn interacting facor f3 domain"/>
    <property type="match status" value="1"/>
</dbReference>
<dbReference type="InterPro" id="IPR014782">
    <property type="entry name" value="Peptidase_M1_dom"/>
</dbReference>
<dbReference type="GO" id="GO:0043171">
    <property type="term" value="P:peptide catabolic process"/>
    <property type="evidence" value="ECO:0007669"/>
    <property type="project" value="TreeGrafter"/>
</dbReference>
<dbReference type="GO" id="GO:0070006">
    <property type="term" value="F:metalloaminopeptidase activity"/>
    <property type="evidence" value="ECO:0007669"/>
    <property type="project" value="TreeGrafter"/>
</dbReference>
<dbReference type="GO" id="GO:0006508">
    <property type="term" value="P:proteolysis"/>
    <property type="evidence" value="ECO:0007669"/>
    <property type="project" value="UniProtKB-KW"/>
</dbReference>
<dbReference type="GO" id="GO:0098552">
    <property type="term" value="C:side of membrane"/>
    <property type="evidence" value="ECO:0007669"/>
    <property type="project" value="UniProtKB-KW"/>
</dbReference>
<dbReference type="GO" id="GO:0005886">
    <property type="term" value="C:plasma membrane"/>
    <property type="evidence" value="ECO:0007669"/>
    <property type="project" value="UniProtKB-SubCell"/>
</dbReference>
<keyword evidence="7" id="KW-0732">Signal</keyword>
<evidence type="ECO:0000256" key="10">
    <source>
        <dbReference type="ARBA" id="ARBA00023049"/>
    </source>
</evidence>
<feature type="binding site" evidence="14">
    <location>
        <position position="343"/>
    </location>
    <ligand>
        <name>Zn(2+)</name>
        <dbReference type="ChEBI" id="CHEBI:29105"/>
        <note>catalytic</note>
    </ligand>
</feature>
<keyword evidence="13" id="KW-0449">Lipoprotein</keyword>
<dbReference type="Gene3D" id="1.10.390.10">
    <property type="entry name" value="Neutral Protease Domain 2"/>
    <property type="match status" value="1"/>
</dbReference>
<protein>
    <recommendedName>
        <fullName evidence="15">Aminopeptidase</fullName>
        <ecNumber evidence="15">3.4.11.-</ecNumber>
    </recommendedName>
</protein>
<evidence type="ECO:0000313" key="19">
    <source>
        <dbReference type="EnsemblMetazoa" id="SCAU000929-PA"/>
    </source>
</evidence>
<dbReference type="GO" id="GO:0005737">
    <property type="term" value="C:cytoplasm"/>
    <property type="evidence" value="ECO:0007669"/>
    <property type="project" value="TreeGrafter"/>
</dbReference>
<dbReference type="GO" id="GO:0008270">
    <property type="term" value="F:zinc ion binding"/>
    <property type="evidence" value="ECO:0007669"/>
    <property type="project" value="UniProtKB-UniRule"/>
</dbReference>
<evidence type="ECO:0000256" key="14">
    <source>
        <dbReference type="PIRSR" id="PIRSR634016-3"/>
    </source>
</evidence>
<dbReference type="InterPro" id="IPR024571">
    <property type="entry name" value="ERAP1-like_C_dom"/>
</dbReference>
<evidence type="ECO:0000256" key="15">
    <source>
        <dbReference type="RuleBase" id="RU364040"/>
    </source>
</evidence>
<keyword evidence="10 15" id="KW-0482">Metalloprotease</keyword>
<proteinExistence type="inferred from homology"/>
<evidence type="ECO:0000256" key="6">
    <source>
        <dbReference type="ARBA" id="ARBA00022723"/>
    </source>
</evidence>
<dbReference type="InterPro" id="IPR027268">
    <property type="entry name" value="Peptidase_M4/M1_CTD_sf"/>
</dbReference>
<evidence type="ECO:0000256" key="9">
    <source>
        <dbReference type="ARBA" id="ARBA00022833"/>
    </source>
</evidence>
<keyword evidence="11" id="KW-0472">Membrane</keyword>
<dbReference type="Pfam" id="PF11838">
    <property type="entry name" value="ERAP1_C"/>
    <property type="match status" value="1"/>
</dbReference>
<keyword evidence="15" id="KW-0031">Aminopeptidase</keyword>
<dbReference type="SUPFAM" id="SSF63737">
    <property type="entry name" value="Leukotriene A4 hydrolase N-terminal domain"/>
    <property type="match status" value="1"/>
</dbReference>
<accession>A0A1I8NPL8</accession>
<dbReference type="PRINTS" id="PR00756">
    <property type="entry name" value="ALADIPTASE"/>
</dbReference>
<comment type="similarity">
    <text evidence="2 15">Belongs to the peptidase M1 family.</text>
</comment>
<sequence length="807" mass="94007">MCIGSRLFVKMHSSRFILCGVLIIAVVIESLAWHKYPLNGGITGKVATDLNVRLPNHTVPLHYDIRLGTRFDMGIASFYGVVTIDFKVLEETPFIVLHARDLDIIGAVIRNGTRFVDALYPEYDRPRCLLKLRLPKGKLFQKGDQRQLHMMYDATHGSERGFVMLKYQNIEGEDRRLAFSRFDYTYARTAFPCYDEPNKKATFRITVQHNPDVWAVSNMPKDEKETTLGKFVFQKTERISPHMVELFASDFDYTQSNLFGIKQRLFAPNGEKFPLSDVIKMNKLTAEYFNSTFILQQLEHIILLASVDKSDLHMTIDSGEEMLPMRSAATTEDWINLFLRIAHGISHKYFGEFISPEWWNYLWMTEGFANLFSYMTLNMTFPDWDIWQYFYVEVYNRAMTIDASDNARPLSYCAEDNMEIGSLCDNITHLKGASILNMWRHALTDNIFRQSSRSFLDVNLFNATSEEDLYKAIQSVVEKEKFVLPAPIGDMMASWTQQSGYPVLKVTRNYENGCFTVSQGDFSTNSTTKSNKLWFIPFNYVTKSKADFRDTKATHYLLNETCLTICENIPQNDWLILNKQSTGYYRINYDERNWFLIIDALRSNPHQIHPLNRAQLLNDAYHLCKDGHTFHSFTRELIHRDLFMYMPGENAYAPWLIFTEIMKNYPKKWKRNEYFRKFIKSLTPIYTKWGVNEIPGETHLERLTRRSIIHVACLYGMTQCLQDTNAKLQDSFERNVAIEVNLQSEIYCFGIKQATNEMLEMISDRLTKTSDKSEIYLFKLAMECAKPAEDDQAYEVDVDKSSEDEYI</sequence>
<dbReference type="InterPro" id="IPR001930">
    <property type="entry name" value="Peptidase_M1"/>
</dbReference>
<evidence type="ECO:0000256" key="3">
    <source>
        <dbReference type="ARBA" id="ARBA00022475"/>
    </source>
</evidence>
<evidence type="ECO:0000259" key="17">
    <source>
        <dbReference type="Pfam" id="PF11838"/>
    </source>
</evidence>
<keyword evidence="20" id="KW-1185">Reference proteome</keyword>
<evidence type="ECO:0000256" key="1">
    <source>
        <dbReference type="ARBA" id="ARBA00004609"/>
    </source>
</evidence>
<dbReference type="VEuPathDB" id="VectorBase:SCAU000929"/>
<dbReference type="Proteomes" id="UP000095300">
    <property type="component" value="Unassembled WGS sequence"/>
</dbReference>
<comment type="cofactor">
    <cofactor evidence="14 15">
        <name>Zn(2+)</name>
        <dbReference type="ChEBI" id="CHEBI:29105"/>
    </cofactor>
    <text evidence="14 15">Binds 1 zinc ion per subunit.</text>
</comment>
<dbReference type="InterPro" id="IPR050344">
    <property type="entry name" value="Peptidase_M1_aminopeptidases"/>
</dbReference>
<evidence type="ECO:0000313" key="20">
    <source>
        <dbReference type="Proteomes" id="UP000095300"/>
    </source>
</evidence>
<reference evidence="19" key="1">
    <citation type="submission" date="2020-05" db="UniProtKB">
        <authorList>
            <consortium name="EnsemblMetazoa"/>
        </authorList>
    </citation>
    <scope>IDENTIFICATION</scope>
    <source>
        <strain evidence="19">USDA</strain>
    </source>
</reference>
<feature type="domain" description="Peptidase M1 membrane alanine aminopeptidase" evidence="16">
    <location>
        <begin position="277"/>
        <end position="495"/>
    </location>
</feature>
<evidence type="ECO:0000256" key="8">
    <source>
        <dbReference type="ARBA" id="ARBA00022801"/>
    </source>
</evidence>
<evidence type="ECO:0000256" key="13">
    <source>
        <dbReference type="ARBA" id="ARBA00023288"/>
    </source>
</evidence>
<feature type="domain" description="Aminopeptidase N-like N-terminal" evidence="18">
    <location>
        <begin position="59"/>
        <end position="240"/>
    </location>
</feature>
<dbReference type="PANTHER" id="PTHR11533">
    <property type="entry name" value="PROTEASE M1 ZINC METALLOPROTEASE"/>
    <property type="match status" value="1"/>
</dbReference>
<feature type="binding site" evidence="14">
    <location>
        <position position="347"/>
    </location>
    <ligand>
        <name>Zn(2+)</name>
        <dbReference type="ChEBI" id="CHEBI:29105"/>
        <note>catalytic</note>
    </ligand>
</feature>
<dbReference type="FunFam" id="2.60.40.1910:FF:000008">
    <property type="entry name" value="Aminopeptidase"/>
    <property type="match status" value="1"/>
</dbReference>
<dbReference type="PANTHER" id="PTHR11533:SF290">
    <property type="entry name" value="AMINOPEPTIDASE"/>
    <property type="match status" value="1"/>
</dbReference>
<evidence type="ECO:0000256" key="7">
    <source>
        <dbReference type="ARBA" id="ARBA00022729"/>
    </source>
</evidence>
<evidence type="ECO:0000259" key="16">
    <source>
        <dbReference type="Pfam" id="PF01433"/>
    </source>
</evidence>
<dbReference type="Gene3D" id="2.60.40.1910">
    <property type="match status" value="1"/>
</dbReference>
<dbReference type="GO" id="GO:0042277">
    <property type="term" value="F:peptide binding"/>
    <property type="evidence" value="ECO:0007669"/>
    <property type="project" value="TreeGrafter"/>
</dbReference>
<feature type="binding site" evidence="14">
    <location>
        <position position="366"/>
    </location>
    <ligand>
        <name>Zn(2+)</name>
        <dbReference type="ChEBI" id="CHEBI:29105"/>
        <note>catalytic</note>
    </ligand>
</feature>
<dbReference type="CDD" id="cd09601">
    <property type="entry name" value="M1_APN-Q_like"/>
    <property type="match status" value="1"/>
</dbReference>
<evidence type="ECO:0000256" key="2">
    <source>
        <dbReference type="ARBA" id="ARBA00010136"/>
    </source>
</evidence>
<evidence type="ECO:0000256" key="12">
    <source>
        <dbReference type="ARBA" id="ARBA00023180"/>
    </source>
</evidence>
<dbReference type="InterPro" id="IPR034016">
    <property type="entry name" value="M1_APN-typ"/>
</dbReference>
<dbReference type="Pfam" id="PF01433">
    <property type="entry name" value="Peptidase_M1"/>
    <property type="match status" value="1"/>
</dbReference>
<evidence type="ECO:0000256" key="4">
    <source>
        <dbReference type="ARBA" id="ARBA00022622"/>
    </source>
</evidence>
<organism evidence="19 20">
    <name type="scientific">Stomoxys calcitrans</name>
    <name type="common">Stable fly</name>
    <name type="synonym">Conops calcitrans</name>
    <dbReference type="NCBI Taxonomy" id="35570"/>
    <lineage>
        <taxon>Eukaryota</taxon>
        <taxon>Metazoa</taxon>
        <taxon>Ecdysozoa</taxon>
        <taxon>Arthropoda</taxon>
        <taxon>Hexapoda</taxon>
        <taxon>Insecta</taxon>
        <taxon>Pterygota</taxon>
        <taxon>Neoptera</taxon>
        <taxon>Endopterygota</taxon>
        <taxon>Diptera</taxon>
        <taxon>Brachycera</taxon>
        <taxon>Muscomorpha</taxon>
        <taxon>Muscoidea</taxon>
        <taxon>Muscidae</taxon>
        <taxon>Stomoxys</taxon>
    </lineage>
</organism>
<dbReference type="SUPFAM" id="SSF55486">
    <property type="entry name" value="Metalloproteases ('zincins'), catalytic domain"/>
    <property type="match status" value="1"/>
</dbReference>
<dbReference type="EC" id="3.4.11.-" evidence="15"/>
<dbReference type="AlphaFoldDB" id="A0A1I8NPL8"/>
<gene>
    <name evidence="19" type="primary">106086705</name>
</gene>
<keyword evidence="9 14" id="KW-0862">Zinc</keyword>
<evidence type="ECO:0000259" key="18">
    <source>
        <dbReference type="Pfam" id="PF17900"/>
    </source>
</evidence>
<keyword evidence="5 15" id="KW-0645">Protease</keyword>
<feature type="domain" description="ERAP1-like C-terminal" evidence="17">
    <location>
        <begin position="574"/>
        <end position="774"/>
    </location>
</feature>
<keyword evidence="8 15" id="KW-0378">Hydrolase</keyword>
<dbReference type="EnsemblMetazoa" id="SCAU000929-RA">
    <property type="protein sequence ID" value="SCAU000929-PA"/>
    <property type="gene ID" value="SCAU000929"/>
</dbReference>
<name>A0A1I8NPL8_STOCA</name>
<dbReference type="InterPro" id="IPR042097">
    <property type="entry name" value="Aminopeptidase_N-like_N_sf"/>
</dbReference>
<comment type="subcellular location">
    <subcellularLocation>
        <location evidence="1">Cell membrane</location>
        <topology evidence="1">Lipid-anchor</topology>
        <topology evidence="1">GPI-anchor</topology>
    </subcellularLocation>
</comment>
<evidence type="ECO:0000256" key="11">
    <source>
        <dbReference type="ARBA" id="ARBA00023136"/>
    </source>
</evidence>
<keyword evidence="6 14" id="KW-0479">Metal-binding</keyword>
<keyword evidence="4" id="KW-0336">GPI-anchor</keyword>
<dbReference type="InterPro" id="IPR045357">
    <property type="entry name" value="Aminopeptidase_N-like_N"/>
</dbReference>
<dbReference type="GO" id="GO:0005615">
    <property type="term" value="C:extracellular space"/>
    <property type="evidence" value="ECO:0007669"/>
    <property type="project" value="TreeGrafter"/>
</dbReference>
<dbReference type="Gene3D" id="1.25.50.20">
    <property type="match status" value="1"/>
</dbReference>
<keyword evidence="12" id="KW-0325">Glycoprotein</keyword>
<evidence type="ECO:0000256" key="5">
    <source>
        <dbReference type="ARBA" id="ARBA00022670"/>
    </source>
</evidence>